<dbReference type="SUPFAM" id="SSF46785">
    <property type="entry name" value="Winged helix' DNA-binding domain"/>
    <property type="match status" value="1"/>
</dbReference>
<gene>
    <name evidence="5" type="primary">blaI_10</name>
    <name evidence="5" type="ORF">Pan241w_37870</name>
</gene>
<evidence type="ECO:0000313" key="6">
    <source>
        <dbReference type="Proteomes" id="UP000317171"/>
    </source>
</evidence>
<dbReference type="Gene3D" id="1.10.4040.10">
    <property type="entry name" value="Penicillinase repressor domain"/>
    <property type="match status" value="1"/>
</dbReference>
<keyword evidence="4" id="KW-0804">Transcription</keyword>
<evidence type="ECO:0000256" key="4">
    <source>
        <dbReference type="ARBA" id="ARBA00023163"/>
    </source>
</evidence>
<dbReference type="KEGG" id="gaz:Pan241w_37870"/>
<dbReference type="InterPro" id="IPR005650">
    <property type="entry name" value="BlaI_family"/>
</dbReference>
<protein>
    <submittedName>
        <fullName evidence="5">Penicillinase repressor</fullName>
    </submittedName>
</protein>
<accession>A0A517RIH5</accession>
<evidence type="ECO:0000256" key="2">
    <source>
        <dbReference type="ARBA" id="ARBA00023015"/>
    </source>
</evidence>
<dbReference type="GO" id="GO:0003677">
    <property type="term" value="F:DNA binding"/>
    <property type="evidence" value="ECO:0007669"/>
    <property type="project" value="UniProtKB-KW"/>
</dbReference>
<organism evidence="5 6">
    <name type="scientific">Gimesia alba</name>
    <dbReference type="NCBI Taxonomy" id="2527973"/>
    <lineage>
        <taxon>Bacteria</taxon>
        <taxon>Pseudomonadati</taxon>
        <taxon>Planctomycetota</taxon>
        <taxon>Planctomycetia</taxon>
        <taxon>Planctomycetales</taxon>
        <taxon>Planctomycetaceae</taxon>
        <taxon>Gimesia</taxon>
    </lineage>
</organism>
<dbReference type="GO" id="GO:0045892">
    <property type="term" value="P:negative regulation of DNA-templated transcription"/>
    <property type="evidence" value="ECO:0007669"/>
    <property type="project" value="InterPro"/>
</dbReference>
<evidence type="ECO:0000256" key="3">
    <source>
        <dbReference type="ARBA" id="ARBA00023125"/>
    </source>
</evidence>
<dbReference type="Pfam" id="PF03965">
    <property type="entry name" value="Penicillinase_R"/>
    <property type="match status" value="1"/>
</dbReference>
<name>A0A517RIH5_9PLAN</name>
<dbReference type="InterPro" id="IPR036388">
    <property type="entry name" value="WH-like_DNA-bd_sf"/>
</dbReference>
<sequence length="122" mass="14032">MNAKQLGRVQLQIMQVLWDRGRANAREITDALNESSEIAHSTVQTLLRQLETKQAIAHDIEERTFVFYPLIKEDKVTRQATRELINKIFDGSAAGLVAYLIENEKIPKSELQRLRKLINDES</sequence>
<dbReference type="InterPro" id="IPR036390">
    <property type="entry name" value="WH_DNA-bd_sf"/>
</dbReference>
<comment type="similarity">
    <text evidence="1">Belongs to the BlaI transcriptional regulatory family.</text>
</comment>
<keyword evidence="6" id="KW-1185">Reference proteome</keyword>
<proteinExistence type="inferred from homology"/>
<dbReference type="Gene3D" id="1.10.10.10">
    <property type="entry name" value="Winged helix-like DNA-binding domain superfamily/Winged helix DNA-binding domain"/>
    <property type="match status" value="1"/>
</dbReference>
<keyword evidence="3" id="KW-0238">DNA-binding</keyword>
<reference evidence="5 6" key="1">
    <citation type="submission" date="2019-02" db="EMBL/GenBank/DDBJ databases">
        <title>Deep-cultivation of Planctomycetes and their phenomic and genomic characterization uncovers novel biology.</title>
        <authorList>
            <person name="Wiegand S."/>
            <person name="Jogler M."/>
            <person name="Boedeker C."/>
            <person name="Pinto D."/>
            <person name="Vollmers J."/>
            <person name="Rivas-Marin E."/>
            <person name="Kohn T."/>
            <person name="Peeters S.H."/>
            <person name="Heuer A."/>
            <person name="Rast P."/>
            <person name="Oberbeckmann S."/>
            <person name="Bunk B."/>
            <person name="Jeske O."/>
            <person name="Meyerdierks A."/>
            <person name="Storesund J.E."/>
            <person name="Kallscheuer N."/>
            <person name="Luecker S."/>
            <person name="Lage O.M."/>
            <person name="Pohl T."/>
            <person name="Merkel B.J."/>
            <person name="Hornburger P."/>
            <person name="Mueller R.-W."/>
            <person name="Bruemmer F."/>
            <person name="Labrenz M."/>
            <person name="Spormann A.M."/>
            <person name="Op den Camp H."/>
            <person name="Overmann J."/>
            <person name="Amann R."/>
            <person name="Jetten M.S.M."/>
            <person name="Mascher T."/>
            <person name="Medema M.H."/>
            <person name="Devos D.P."/>
            <person name="Kaster A.-K."/>
            <person name="Ovreas L."/>
            <person name="Rohde M."/>
            <person name="Galperin M.Y."/>
            <person name="Jogler C."/>
        </authorList>
    </citation>
    <scope>NUCLEOTIDE SEQUENCE [LARGE SCALE GENOMIC DNA]</scope>
    <source>
        <strain evidence="5 6">Pan241w</strain>
    </source>
</reference>
<dbReference type="EMBL" id="CP036269">
    <property type="protein sequence ID" value="QDT43685.1"/>
    <property type="molecule type" value="Genomic_DNA"/>
</dbReference>
<keyword evidence="2" id="KW-0805">Transcription regulation</keyword>
<dbReference type="AlphaFoldDB" id="A0A517RIH5"/>
<dbReference type="Proteomes" id="UP000317171">
    <property type="component" value="Chromosome"/>
</dbReference>
<evidence type="ECO:0000256" key="1">
    <source>
        <dbReference type="ARBA" id="ARBA00011046"/>
    </source>
</evidence>
<evidence type="ECO:0000313" key="5">
    <source>
        <dbReference type="EMBL" id="QDT43685.1"/>
    </source>
</evidence>
<dbReference type="OrthoDB" id="276770at2"/>
<dbReference type="RefSeq" id="WP_145218551.1">
    <property type="nucleotide sequence ID" value="NZ_CP036269.1"/>
</dbReference>
<dbReference type="PIRSF" id="PIRSF019455">
    <property type="entry name" value="CopR_AtkY"/>
    <property type="match status" value="1"/>
</dbReference>